<dbReference type="Pfam" id="PF17132">
    <property type="entry name" value="Glyco_hydro_106"/>
    <property type="match status" value="2"/>
</dbReference>
<name>A0ABW5TTF1_9SPHI</name>
<comment type="caution">
    <text evidence="1">The sequence shown here is derived from an EMBL/GenBank/DDBJ whole genome shotgun (WGS) entry which is preliminary data.</text>
</comment>
<dbReference type="RefSeq" id="WP_379041392.1">
    <property type="nucleotide sequence ID" value="NZ_JBHSKW010000014.1"/>
</dbReference>
<dbReference type="EMBL" id="JBHULV010000029">
    <property type="protein sequence ID" value="MFD2732062.1"/>
    <property type="molecule type" value="Genomic_DNA"/>
</dbReference>
<keyword evidence="2" id="KW-1185">Reference proteome</keyword>
<dbReference type="InterPro" id="IPR053161">
    <property type="entry name" value="Ulvan_degrading_GH"/>
</dbReference>
<evidence type="ECO:0000313" key="2">
    <source>
        <dbReference type="Proteomes" id="UP001597546"/>
    </source>
</evidence>
<dbReference type="Gene3D" id="2.60.120.260">
    <property type="entry name" value="Galactose-binding domain-like"/>
    <property type="match status" value="1"/>
</dbReference>
<evidence type="ECO:0000313" key="1">
    <source>
        <dbReference type="EMBL" id="MFD2732062.1"/>
    </source>
</evidence>
<dbReference type="GO" id="GO:0016787">
    <property type="term" value="F:hydrolase activity"/>
    <property type="evidence" value="ECO:0007669"/>
    <property type="project" value="UniProtKB-KW"/>
</dbReference>
<dbReference type="SUPFAM" id="SSF49785">
    <property type="entry name" value="Galactose-binding domain-like"/>
    <property type="match status" value="1"/>
</dbReference>
<dbReference type="PANTHER" id="PTHR36848:SF2">
    <property type="entry name" value="SECRETED PROTEIN"/>
    <property type="match status" value="1"/>
</dbReference>
<sequence>MKRKTFLQQSAIFSAASLLMLNGNVFSKTVANTLMEVSENDLYQLFKNPASNYRPFVRWWWNGNKVEKTELARELKILKDAGIGGVEINPISFPSNTDDMGIPSVEWLSDEWVDLLKFTLDEAKKLNMTCDLIAGTGFPFGAEFLEGEERAQVVVTAVKKLEGPIKTEISVFDIFKEADPATLSPYSGRKMELLELKLVTDPLISMDQIINIKNQVINDVLKIDLPKGKFAVYALVKIDGFMKVIQGAPGGRGPVLNHYNEAAVNKYLNRITDSIQNRIGPLAPYVRSFFIDSLEMEGANWNSDMMTEFQKRRGYDLYPYLPFILFKTGRMGNTVNLTYAVNVSPEMEKMLNRMRYDFEYTKAELFRERFSYTFSKWCKDNNIKSRAQAYGRGHFPLEGSFMMDIPEGETWIKYGIGEEISEADFTKYPWHLGRGNTMINKAVSSAAHLKGKKLVSSEELTNTDMVFNESLELFKIAGDQSTISGITHPIFHGFNYSPKAAAFPGWITYGGYFNEQNTMWPYFKHYTDYRARQSALLQQATFFADIAIMAPTGDMWSEFGAQMEPFPSRVTPAYQMLVWESIHQNGNACDYISEQVIADADFSKGFMTYGDRKYHTLFLIEVKSIEPKTAKKLYDFVQAGGRIFCIEAYPEQSLGWLNHQQKDKEVKNWMQKLKKYPKQFIYLAKPESNFKAWYASVQEKYNITPYLKITAPNTLVTQIRYQTKDAEILIVNNASAHKSIDLEAKFSSEITANKQAWIWDAASGDKFKLDLKDGQLKIKLAPADSRIIVFNKDKHGENWNPIPEVKENALLLNTVWNATFNHIDGTVKNQEFKTLSDLKDLPDFTRFAGTVSYKTTINLKGNLNPQYLDLGKVAGIAELIVNGQSLGTQWYGRRAYAINKILKSGENTIEIKVTTVMMNYMQSLTENATAQYWTNNPRKAQPLQSLGLIGPVNLF</sequence>
<keyword evidence="1" id="KW-0378">Hydrolase</keyword>
<dbReference type="NCBIfam" id="NF045579">
    <property type="entry name" value="rhamnoside_JR"/>
    <property type="match status" value="1"/>
</dbReference>
<gene>
    <name evidence="1" type="ORF">ACFSSE_10145</name>
</gene>
<dbReference type="PANTHER" id="PTHR36848">
    <property type="entry name" value="DNA-BINDING PROTEIN (PUTATIVE SECRETED PROTEIN)-RELATED"/>
    <property type="match status" value="1"/>
</dbReference>
<dbReference type="Proteomes" id="UP001597546">
    <property type="component" value="Unassembled WGS sequence"/>
</dbReference>
<dbReference type="InterPro" id="IPR008979">
    <property type="entry name" value="Galactose-bd-like_sf"/>
</dbReference>
<proteinExistence type="predicted"/>
<reference evidence="2" key="1">
    <citation type="journal article" date="2019" name="Int. J. Syst. Evol. Microbiol.">
        <title>The Global Catalogue of Microorganisms (GCM) 10K type strain sequencing project: providing services to taxonomists for standard genome sequencing and annotation.</title>
        <authorList>
            <consortium name="The Broad Institute Genomics Platform"/>
            <consortium name="The Broad Institute Genome Sequencing Center for Infectious Disease"/>
            <person name="Wu L."/>
            <person name="Ma J."/>
        </authorList>
    </citation>
    <scope>NUCLEOTIDE SEQUENCE [LARGE SCALE GENOMIC DNA]</scope>
    <source>
        <strain evidence="2">KCTC 42456</strain>
    </source>
</reference>
<accession>A0ABW5TTF1</accession>
<protein>
    <submittedName>
        <fullName evidence="1">Glycosyl hydrolase</fullName>
    </submittedName>
</protein>
<organism evidence="1 2">
    <name type="scientific">Pedobacter alpinus</name>
    <dbReference type="NCBI Taxonomy" id="1590643"/>
    <lineage>
        <taxon>Bacteria</taxon>
        <taxon>Pseudomonadati</taxon>
        <taxon>Bacteroidota</taxon>
        <taxon>Sphingobacteriia</taxon>
        <taxon>Sphingobacteriales</taxon>
        <taxon>Sphingobacteriaceae</taxon>
        <taxon>Pedobacter</taxon>
    </lineage>
</organism>